<evidence type="ECO:0000313" key="2">
    <source>
        <dbReference type="Proteomes" id="UP000314294"/>
    </source>
</evidence>
<gene>
    <name evidence="1" type="ORF">EYF80_021718</name>
</gene>
<dbReference type="AlphaFoldDB" id="A0A4Z2HSY1"/>
<evidence type="ECO:0000313" key="1">
    <source>
        <dbReference type="EMBL" id="TNN68073.1"/>
    </source>
</evidence>
<accession>A0A4Z2HSY1</accession>
<dbReference type="Proteomes" id="UP000314294">
    <property type="component" value="Unassembled WGS sequence"/>
</dbReference>
<keyword evidence="2" id="KW-1185">Reference proteome</keyword>
<comment type="caution">
    <text evidence="1">The sequence shown here is derived from an EMBL/GenBank/DDBJ whole genome shotgun (WGS) entry which is preliminary data.</text>
</comment>
<organism evidence="1 2">
    <name type="scientific">Liparis tanakae</name>
    <name type="common">Tanaka's snailfish</name>
    <dbReference type="NCBI Taxonomy" id="230148"/>
    <lineage>
        <taxon>Eukaryota</taxon>
        <taxon>Metazoa</taxon>
        <taxon>Chordata</taxon>
        <taxon>Craniata</taxon>
        <taxon>Vertebrata</taxon>
        <taxon>Euteleostomi</taxon>
        <taxon>Actinopterygii</taxon>
        <taxon>Neopterygii</taxon>
        <taxon>Teleostei</taxon>
        <taxon>Neoteleostei</taxon>
        <taxon>Acanthomorphata</taxon>
        <taxon>Eupercaria</taxon>
        <taxon>Perciformes</taxon>
        <taxon>Cottioidei</taxon>
        <taxon>Cottales</taxon>
        <taxon>Liparidae</taxon>
        <taxon>Liparis</taxon>
    </lineage>
</organism>
<sequence length="119" mass="13154">MHSEKAAVVSLPGERPVTGSHVVSSQRNLLITDVIRTEDRGNRVAVGPHLIFRKLRLRLGLEQNPAERPGFRPAEFHLAVPRYPRGANAASVRFERQAVGREILEKLSEVSSRGTVLGI</sequence>
<name>A0A4Z2HSY1_9TELE</name>
<protein>
    <submittedName>
        <fullName evidence="1">Uncharacterized protein</fullName>
    </submittedName>
</protein>
<dbReference type="EMBL" id="SRLO01000195">
    <property type="protein sequence ID" value="TNN68073.1"/>
    <property type="molecule type" value="Genomic_DNA"/>
</dbReference>
<reference evidence="1 2" key="1">
    <citation type="submission" date="2019-03" db="EMBL/GenBank/DDBJ databases">
        <title>First draft genome of Liparis tanakae, snailfish: a comprehensive survey of snailfish specific genes.</title>
        <authorList>
            <person name="Kim W."/>
            <person name="Song I."/>
            <person name="Jeong J.-H."/>
            <person name="Kim D."/>
            <person name="Kim S."/>
            <person name="Ryu S."/>
            <person name="Song J.Y."/>
            <person name="Lee S.K."/>
        </authorList>
    </citation>
    <scope>NUCLEOTIDE SEQUENCE [LARGE SCALE GENOMIC DNA]</scope>
    <source>
        <tissue evidence="1">Muscle</tissue>
    </source>
</reference>
<proteinExistence type="predicted"/>